<dbReference type="InterPro" id="IPR054728">
    <property type="entry name" value="RsmB-like_ferredoxin"/>
</dbReference>
<name>A0A9D1DHD8_9FIRM</name>
<feature type="domain" description="SAM-dependent MTase RsmB/NOP-type" evidence="14">
    <location>
        <begin position="163"/>
        <end position="434"/>
    </location>
</feature>
<evidence type="ECO:0000256" key="7">
    <source>
        <dbReference type="ARBA" id="ARBA00022679"/>
    </source>
</evidence>
<dbReference type="Pfam" id="PF01029">
    <property type="entry name" value="NusB"/>
    <property type="match status" value="1"/>
</dbReference>
<reference evidence="15" key="2">
    <citation type="journal article" date="2021" name="PeerJ">
        <title>Extensive microbial diversity within the chicken gut microbiome revealed by metagenomics and culture.</title>
        <authorList>
            <person name="Gilroy R."/>
            <person name="Ravi A."/>
            <person name="Getino M."/>
            <person name="Pursley I."/>
            <person name="Horton D.L."/>
            <person name="Alikhan N.F."/>
            <person name="Baker D."/>
            <person name="Gharbi K."/>
            <person name="Hall N."/>
            <person name="Watson M."/>
            <person name="Adriaenssens E.M."/>
            <person name="Foster-Nyarko E."/>
            <person name="Jarju S."/>
            <person name="Secka A."/>
            <person name="Antonio M."/>
            <person name="Oren A."/>
            <person name="Chaudhuri R.R."/>
            <person name="La Ragione R."/>
            <person name="Hildebrand F."/>
            <person name="Pallen M.J."/>
        </authorList>
    </citation>
    <scope>NUCLEOTIDE SEQUENCE</scope>
    <source>
        <strain evidence="15">ChiBcec15-4380</strain>
    </source>
</reference>
<dbReference type="InterPro" id="IPR001678">
    <property type="entry name" value="MeTrfase_RsmB-F_NOP2_dom"/>
</dbReference>
<keyword evidence="7 13" id="KW-0808">Transferase</keyword>
<evidence type="ECO:0000256" key="13">
    <source>
        <dbReference type="PROSITE-ProRule" id="PRU01023"/>
    </source>
</evidence>
<evidence type="ECO:0000256" key="9">
    <source>
        <dbReference type="ARBA" id="ARBA00022884"/>
    </source>
</evidence>
<evidence type="ECO:0000256" key="2">
    <source>
        <dbReference type="ARBA" id="ARBA00004496"/>
    </source>
</evidence>
<keyword evidence="5" id="KW-0698">rRNA processing</keyword>
<evidence type="ECO:0000256" key="8">
    <source>
        <dbReference type="ARBA" id="ARBA00022691"/>
    </source>
</evidence>
<dbReference type="Gene3D" id="1.10.940.10">
    <property type="entry name" value="NusB-like"/>
    <property type="match status" value="1"/>
</dbReference>
<protein>
    <recommendedName>
        <fullName evidence="3">16S rRNA (cytosine(967)-C(5))-methyltransferase</fullName>
        <ecNumber evidence="3">2.1.1.176</ecNumber>
    </recommendedName>
    <alternativeName>
        <fullName evidence="10">16S rRNA m5C967 methyltransferase</fullName>
    </alternativeName>
    <alternativeName>
        <fullName evidence="11">rRNA (cytosine-C(5)-)-methyltransferase RsmB</fullName>
    </alternativeName>
</protein>
<accession>A0A9D1DHD8</accession>
<dbReference type="InterPro" id="IPR006027">
    <property type="entry name" value="NusB_RsmB_TIM44"/>
</dbReference>
<dbReference type="CDD" id="cd02440">
    <property type="entry name" value="AdoMet_MTases"/>
    <property type="match status" value="1"/>
</dbReference>
<gene>
    <name evidence="15" type="primary">rsmB</name>
    <name evidence="15" type="ORF">IAA53_05195</name>
</gene>
<dbReference type="InterPro" id="IPR029063">
    <property type="entry name" value="SAM-dependent_MTases_sf"/>
</dbReference>
<dbReference type="Gene3D" id="3.40.50.150">
    <property type="entry name" value="Vaccinia Virus protein VP39"/>
    <property type="match status" value="1"/>
</dbReference>
<evidence type="ECO:0000256" key="5">
    <source>
        <dbReference type="ARBA" id="ARBA00022552"/>
    </source>
</evidence>
<comment type="subcellular location">
    <subcellularLocation>
        <location evidence="2">Cytoplasm</location>
    </subcellularLocation>
</comment>
<feature type="binding site" evidence="13">
    <location>
        <position position="277"/>
    </location>
    <ligand>
        <name>S-adenosyl-L-methionine</name>
        <dbReference type="ChEBI" id="CHEBI:59789"/>
    </ligand>
</feature>
<keyword evidence="8 13" id="KW-0949">S-adenosyl-L-methionine</keyword>
<feature type="binding site" evidence="13">
    <location>
        <position position="304"/>
    </location>
    <ligand>
        <name>S-adenosyl-L-methionine</name>
        <dbReference type="ChEBI" id="CHEBI:59789"/>
    </ligand>
</feature>
<dbReference type="GO" id="GO:0003723">
    <property type="term" value="F:RNA binding"/>
    <property type="evidence" value="ECO:0007669"/>
    <property type="project" value="UniProtKB-UniRule"/>
</dbReference>
<comment type="similarity">
    <text evidence="13">Belongs to the class I-like SAM-binding methyltransferase superfamily. RsmB/NOP family.</text>
</comment>
<keyword evidence="9 13" id="KW-0694">RNA-binding</keyword>
<feature type="binding site" evidence="13">
    <location>
        <position position="322"/>
    </location>
    <ligand>
        <name>S-adenosyl-L-methionine</name>
        <dbReference type="ChEBI" id="CHEBI:59789"/>
    </ligand>
</feature>
<dbReference type="EMBL" id="DVHE01000043">
    <property type="protein sequence ID" value="HIR50667.1"/>
    <property type="molecule type" value="Genomic_DNA"/>
</dbReference>
<keyword evidence="6 13" id="KW-0489">Methyltransferase</keyword>
<dbReference type="Pfam" id="PF22458">
    <property type="entry name" value="RsmF-B_ferredox"/>
    <property type="match status" value="1"/>
</dbReference>
<dbReference type="SUPFAM" id="SSF53335">
    <property type="entry name" value="S-adenosyl-L-methionine-dependent methyltransferases"/>
    <property type="match status" value="1"/>
</dbReference>
<evidence type="ECO:0000313" key="15">
    <source>
        <dbReference type="EMBL" id="HIR50667.1"/>
    </source>
</evidence>
<comment type="caution">
    <text evidence="15">The sequence shown here is derived from an EMBL/GenBank/DDBJ whole genome shotgun (WGS) entry which is preliminary data.</text>
</comment>
<evidence type="ECO:0000259" key="14">
    <source>
        <dbReference type="PROSITE" id="PS51686"/>
    </source>
</evidence>
<proteinExistence type="inferred from homology"/>
<dbReference type="Proteomes" id="UP000824239">
    <property type="component" value="Unassembled WGS sequence"/>
</dbReference>
<dbReference type="PANTHER" id="PTHR22807">
    <property type="entry name" value="NOP2 YEAST -RELATED NOL1/NOP2/FMU SUN DOMAIN-CONTAINING"/>
    <property type="match status" value="1"/>
</dbReference>
<dbReference type="InterPro" id="IPR049560">
    <property type="entry name" value="MeTrfase_RsmB-F_NOP2_cat"/>
</dbReference>
<feature type="binding site" evidence="13">
    <location>
        <begin position="253"/>
        <end position="259"/>
    </location>
    <ligand>
        <name>S-adenosyl-L-methionine</name>
        <dbReference type="ChEBI" id="CHEBI:59789"/>
    </ligand>
</feature>
<keyword evidence="4" id="KW-0963">Cytoplasm</keyword>
<dbReference type="Pfam" id="PF01189">
    <property type="entry name" value="Methyltr_RsmB-F"/>
    <property type="match status" value="1"/>
</dbReference>
<dbReference type="PANTHER" id="PTHR22807:SF53">
    <property type="entry name" value="RIBOSOMAL RNA SMALL SUBUNIT METHYLTRANSFERASE B-RELATED"/>
    <property type="match status" value="1"/>
</dbReference>
<evidence type="ECO:0000256" key="10">
    <source>
        <dbReference type="ARBA" id="ARBA00030399"/>
    </source>
</evidence>
<dbReference type="InterPro" id="IPR004573">
    <property type="entry name" value="rRNA_ssu_MeTfrase_B"/>
</dbReference>
<reference evidence="15" key="1">
    <citation type="submission" date="2020-10" db="EMBL/GenBank/DDBJ databases">
        <authorList>
            <person name="Gilroy R."/>
        </authorList>
    </citation>
    <scope>NUCLEOTIDE SEQUENCE</scope>
    <source>
        <strain evidence="15">ChiBcec15-4380</strain>
    </source>
</reference>
<dbReference type="PRINTS" id="PR02008">
    <property type="entry name" value="RCMTFAMILY"/>
</dbReference>
<dbReference type="NCBIfam" id="NF011494">
    <property type="entry name" value="PRK14902.1"/>
    <property type="match status" value="1"/>
</dbReference>
<dbReference type="GO" id="GO:0006355">
    <property type="term" value="P:regulation of DNA-templated transcription"/>
    <property type="evidence" value="ECO:0007669"/>
    <property type="project" value="InterPro"/>
</dbReference>
<dbReference type="EC" id="2.1.1.176" evidence="3"/>
<evidence type="ECO:0000313" key="16">
    <source>
        <dbReference type="Proteomes" id="UP000824239"/>
    </source>
</evidence>
<comment type="catalytic activity">
    <reaction evidence="12">
        <text>cytidine(967) in 16S rRNA + S-adenosyl-L-methionine = 5-methylcytidine(967) in 16S rRNA + S-adenosyl-L-homocysteine + H(+)</text>
        <dbReference type="Rhea" id="RHEA:42748"/>
        <dbReference type="Rhea" id="RHEA-COMP:10219"/>
        <dbReference type="Rhea" id="RHEA-COMP:10220"/>
        <dbReference type="ChEBI" id="CHEBI:15378"/>
        <dbReference type="ChEBI" id="CHEBI:57856"/>
        <dbReference type="ChEBI" id="CHEBI:59789"/>
        <dbReference type="ChEBI" id="CHEBI:74483"/>
        <dbReference type="ChEBI" id="CHEBI:82748"/>
        <dbReference type="EC" id="2.1.1.176"/>
    </reaction>
</comment>
<dbReference type="NCBIfam" id="TIGR00563">
    <property type="entry name" value="rsmB"/>
    <property type="match status" value="1"/>
</dbReference>
<evidence type="ECO:0000256" key="3">
    <source>
        <dbReference type="ARBA" id="ARBA00012140"/>
    </source>
</evidence>
<dbReference type="InterPro" id="IPR035926">
    <property type="entry name" value="NusB-like_sf"/>
</dbReference>
<dbReference type="GO" id="GO:0005737">
    <property type="term" value="C:cytoplasm"/>
    <property type="evidence" value="ECO:0007669"/>
    <property type="project" value="UniProtKB-SubCell"/>
</dbReference>
<feature type="active site" description="Nucleophile" evidence="13">
    <location>
        <position position="374"/>
    </location>
</feature>
<evidence type="ECO:0000256" key="11">
    <source>
        <dbReference type="ARBA" id="ARBA00031088"/>
    </source>
</evidence>
<dbReference type="InterPro" id="IPR023267">
    <property type="entry name" value="RCMT"/>
</dbReference>
<evidence type="ECO:0000256" key="12">
    <source>
        <dbReference type="ARBA" id="ARBA00047283"/>
    </source>
</evidence>
<dbReference type="GO" id="GO:0008649">
    <property type="term" value="F:rRNA methyltransferase activity"/>
    <property type="evidence" value="ECO:0007669"/>
    <property type="project" value="InterPro"/>
</dbReference>
<evidence type="ECO:0000256" key="1">
    <source>
        <dbReference type="ARBA" id="ARBA00002724"/>
    </source>
</evidence>
<dbReference type="AlphaFoldDB" id="A0A9D1DHD8"/>
<dbReference type="SUPFAM" id="SSF48013">
    <property type="entry name" value="NusB-like"/>
    <property type="match status" value="1"/>
</dbReference>
<evidence type="ECO:0000256" key="6">
    <source>
        <dbReference type="ARBA" id="ARBA00022603"/>
    </source>
</evidence>
<dbReference type="PROSITE" id="PS51686">
    <property type="entry name" value="SAM_MT_RSMB_NOP"/>
    <property type="match status" value="1"/>
</dbReference>
<sequence>MNARTTALSALIACRRQGAWADGALKEYIARDRLDRRDAALATRLVYGVVQNRLLLDFWLERLVKGGTGRLQPVVLDILRLGLYQITQMDKIPPSAAVNEAVEQGKKYASRQAAGLINGVLRSALRQRDALTPPEDLSIRYSHPRPLVELLEAQVGAGELEALLQSHNQLPPLTVQRNPLAVSEADFRRELADAGVEATPHPWCRDSWLLQGSGSLEALPLFRRGGFYVQDPAARLAVTAAGLEPGMRVLDVCAAPGGKSFAAAMDLGGEGSVLACDIHPHKITLLERGAARLGLPNLTARLQDATAFAPELADQMDAVLADVPCSGLGVIRKKPDIRYKDLEPLGRLPEIQRRILDNVSRYVRPGGVLLYSTCTILHRENEAVAEAFLADHPEFSPEPFPLPEALGGEHRAMVTLYPHRHGTDGFFICKLRRTT</sequence>
<organism evidence="15 16">
    <name type="scientific">Candidatus Avoscillospira avicola</name>
    <dbReference type="NCBI Taxonomy" id="2840706"/>
    <lineage>
        <taxon>Bacteria</taxon>
        <taxon>Bacillati</taxon>
        <taxon>Bacillota</taxon>
        <taxon>Clostridia</taxon>
        <taxon>Eubacteriales</taxon>
        <taxon>Oscillospiraceae</taxon>
        <taxon>Oscillospiraceae incertae sedis</taxon>
        <taxon>Candidatus Avoscillospira</taxon>
    </lineage>
</organism>
<evidence type="ECO:0000256" key="4">
    <source>
        <dbReference type="ARBA" id="ARBA00022490"/>
    </source>
</evidence>
<comment type="function">
    <text evidence="1">Specifically methylates the cytosine at position 967 (m5C967) of 16S rRNA.</text>
</comment>